<protein>
    <submittedName>
        <fullName evidence="1">Carbohydrate ABC transporter substrate-binding protein, CUT1 family (TC 3.A.1.1.-)</fullName>
    </submittedName>
</protein>
<dbReference type="InterPro" id="IPR006311">
    <property type="entry name" value="TAT_signal"/>
</dbReference>
<dbReference type="InterPro" id="IPR050490">
    <property type="entry name" value="Bact_solute-bd_prot1"/>
</dbReference>
<gene>
    <name evidence="1" type="ORF">APR03_000114</name>
</gene>
<accession>A0A9X2G6G8</accession>
<dbReference type="RefSeq" id="WP_253831729.1">
    <property type="nucleotide sequence ID" value="NZ_JAMTCS010000001.1"/>
</dbReference>
<proteinExistence type="predicted"/>
<dbReference type="EMBL" id="JAMTCS010000001">
    <property type="protein sequence ID" value="MCP2262791.1"/>
    <property type="molecule type" value="Genomic_DNA"/>
</dbReference>
<dbReference type="AlphaFoldDB" id="A0A9X2G6G8"/>
<dbReference type="InterPro" id="IPR006059">
    <property type="entry name" value="SBP"/>
</dbReference>
<dbReference type="PANTHER" id="PTHR43649">
    <property type="entry name" value="ARABINOSE-BINDING PROTEIN-RELATED"/>
    <property type="match status" value="1"/>
</dbReference>
<dbReference type="PROSITE" id="PS51318">
    <property type="entry name" value="TAT"/>
    <property type="match status" value="1"/>
</dbReference>
<name>A0A9X2G6G8_9MICO</name>
<dbReference type="Pfam" id="PF01547">
    <property type="entry name" value="SBP_bac_1"/>
    <property type="match status" value="1"/>
</dbReference>
<dbReference type="PANTHER" id="PTHR43649:SF30">
    <property type="entry name" value="ABC TRANSPORTER SUBSTRATE-BINDING PROTEIN"/>
    <property type="match status" value="1"/>
</dbReference>
<evidence type="ECO:0000313" key="2">
    <source>
        <dbReference type="Proteomes" id="UP001139493"/>
    </source>
</evidence>
<sequence length="440" mass="46442">MTPGTTQGGTPGNSHGITRRTLLGAALSGGLITPLLAGCGALVPASSGAGTLSVHTQISGAVAGAQTFADVVAAYQRDTARRVALLKNGSDLPIVFETSTLAGKEADVAVVNMMGRTLSWTRLGATVPVNDHLDEWGLRDLIIPEALAEWTDDEGRLRAFPFTRTNWPVSFNTALLEEAGVGAIPTTSDELVAAADALRSHGIGPVTVGGSDWSGQKLFLQVIQGFISQDEARTVFSTGKISESAGAVKGVEHFVELRDAGVFVDNVQGYTSDSELTQFNTRKAAVVPAMSSALALVPAERAAEVTVGGWPVPSSGGVLERPSVIQSYNGHGIWISENGARKLDLVRPFVQHLYSAEVTDRFILESGRDMSRVTDTVSQDFPLVAQASRLTTDQVTPVMLPDLLIPDAVFEPMIQATALAYGTAPADRIIDAFEKSYQAV</sequence>
<reference evidence="1" key="1">
    <citation type="submission" date="2022-06" db="EMBL/GenBank/DDBJ databases">
        <title>Genomic Encyclopedia of Archaeal and Bacterial Type Strains, Phase II (KMG-II): from individual species to whole genera.</title>
        <authorList>
            <person name="Goeker M."/>
        </authorList>
    </citation>
    <scope>NUCLEOTIDE SEQUENCE</scope>
    <source>
        <strain evidence="1">DSM 26652</strain>
    </source>
</reference>
<comment type="caution">
    <text evidence="1">The sequence shown here is derived from an EMBL/GenBank/DDBJ whole genome shotgun (WGS) entry which is preliminary data.</text>
</comment>
<dbReference type="Gene3D" id="3.40.190.10">
    <property type="entry name" value="Periplasmic binding protein-like II"/>
    <property type="match status" value="2"/>
</dbReference>
<keyword evidence="2" id="KW-1185">Reference proteome</keyword>
<organism evidence="1 2">
    <name type="scientific">Promicromonospora thailandica</name>
    <dbReference type="NCBI Taxonomy" id="765201"/>
    <lineage>
        <taxon>Bacteria</taxon>
        <taxon>Bacillati</taxon>
        <taxon>Actinomycetota</taxon>
        <taxon>Actinomycetes</taxon>
        <taxon>Micrococcales</taxon>
        <taxon>Promicromonosporaceae</taxon>
        <taxon>Promicromonospora</taxon>
    </lineage>
</organism>
<evidence type="ECO:0000313" key="1">
    <source>
        <dbReference type="EMBL" id="MCP2262791.1"/>
    </source>
</evidence>
<dbReference type="SUPFAM" id="SSF53850">
    <property type="entry name" value="Periplasmic binding protein-like II"/>
    <property type="match status" value="1"/>
</dbReference>
<dbReference type="Proteomes" id="UP001139493">
    <property type="component" value="Unassembled WGS sequence"/>
</dbReference>